<proteinExistence type="predicted"/>
<evidence type="ECO:0000313" key="3">
    <source>
        <dbReference type="Proteomes" id="UP000004535"/>
    </source>
</evidence>
<evidence type="ECO:0000313" key="2">
    <source>
        <dbReference type="EMBL" id="EEE04858.1"/>
    </source>
</evidence>
<dbReference type="Proteomes" id="UP000004535">
    <property type="component" value="Unassembled WGS sequence"/>
</dbReference>
<reference evidence="2 3" key="1">
    <citation type="journal article" date="2012" name="J. Bacteriol.">
        <title>Draft Genome Sequence Determination for Cystic Fibrosis and Chronic Granulomatous Disease Burkholderia multivorans Isolates.</title>
        <authorList>
            <person name="Varga J.J."/>
            <person name="Losada L."/>
            <person name="Zelazny A.M."/>
            <person name="Brinkac L."/>
            <person name="Harkins D."/>
            <person name="Radune D."/>
            <person name="Hostetler J."/>
            <person name="Sampaio E.P."/>
            <person name="Ronning C.M."/>
            <person name="Nierman W.C."/>
            <person name="Greenberg D.E."/>
            <person name="Holland S.M."/>
            <person name="Goldberg J.B."/>
        </authorList>
    </citation>
    <scope>NUCLEOTIDE SEQUENCE [LARGE SCALE GENOMIC DNA]</scope>
    <source>
        <strain evidence="2 3">CGD2</strain>
    </source>
</reference>
<evidence type="ECO:0000256" key="1">
    <source>
        <dbReference type="SAM" id="MobiDB-lite"/>
    </source>
</evidence>
<organism evidence="2 3">
    <name type="scientific">Burkholderia multivorans CGD2</name>
    <dbReference type="NCBI Taxonomy" id="513052"/>
    <lineage>
        <taxon>Bacteria</taxon>
        <taxon>Pseudomonadati</taxon>
        <taxon>Pseudomonadota</taxon>
        <taxon>Betaproteobacteria</taxon>
        <taxon>Burkholderiales</taxon>
        <taxon>Burkholderiaceae</taxon>
        <taxon>Burkholderia</taxon>
        <taxon>Burkholderia cepacia complex</taxon>
    </lineage>
</organism>
<accession>B9BW41</accession>
<name>B9BW41_9BURK</name>
<dbReference type="EMBL" id="ACFC01000012">
    <property type="protein sequence ID" value="EEE04858.1"/>
    <property type="molecule type" value="Genomic_DNA"/>
</dbReference>
<feature type="region of interest" description="Disordered" evidence="1">
    <location>
        <begin position="1"/>
        <end position="38"/>
    </location>
</feature>
<sequence>MAQRAGGSGRYDALGSAAETGSQTEWHVNDASLEWWRP</sequence>
<protein>
    <submittedName>
        <fullName evidence="2">Uncharacterized protein</fullName>
    </submittedName>
</protein>
<dbReference type="AlphaFoldDB" id="B9BW41"/>
<gene>
    <name evidence="2" type="ORF">BURMUCGD2_3370</name>
</gene>
<comment type="caution">
    <text evidence="2">The sequence shown here is derived from an EMBL/GenBank/DDBJ whole genome shotgun (WGS) entry which is preliminary data.</text>
</comment>